<accession>A0AAN7GV23</accession>
<organism evidence="2 3">
    <name type="scientific">Trapa incisa</name>
    <dbReference type="NCBI Taxonomy" id="236973"/>
    <lineage>
        <taxon>Eukaryota</taxon>
        <taxon>Viridiplantae</taxon>
        <taxon>Streptophyta</taxon>
        <taxon>Embryophyta</taxon>
        <taxon>Tracheophyta</taxon>
        <taxon>Spermatophyta</taxon>
        <taxon>Magnoliopsida</taxon>
        <taxon>eudicotyledons</taxon>
        <taxon>Gunneridae</taxon>
        <taxon>Pentapetalae</taxon>
        <taxon>rosids</taxon>
        <taxon>malvids</taxon>
        <taxon>Myrtales</taxon>
        <taxon>Lythraceae</taxon>
        <taxon>Trapa</taxon>
    </lineage>
</organism>
<dbReference type="EMBL" id="JAXIOK010000018">
    <property type="protein sequence ID" value="KAK4749374.1"/>
    <property type="molecule type" value="Genomic_DNA"/>
</dbReference>
<proteinExistence type="predicted"/>
<dbReference type="Proteomes" id="UP001345219">
    <property type="component" value="Chromosome 21"/>
</dbReference>
<keyword evidence="3" id="KW-1185">Reference proteome</keyword>
<gene>
    <name evidence="2" type="ORF">SAY87_026823</name>
</gene>
<feature type="compositionally biased region" description="Basic and acidic residues" evidence="1">
    <location>
        <begin position="69"/>
        <end position="79"/>
    </location>
</feature>
<comment type="caution">
    <text evidence="2">The sequence shown here is derived from an EMBL/GenBank/DDBJ whole genome shotgun (WGS) entry which is preliminary data.</text>
</comment>
<name>A0AAN7GV23_9MYRT</name>
<evidence type="ECO:0000256" key="1">
    <source>
        <dbReference type="SAM" id="MobiDB-lite"/>
    </source>
</evidence>
<sequence>MMWEVHAQGKSVEDIAECLMRVPLHPLVIASIKAAYDYGRRMNGNVTVGNRGVGGTILGWGRVGPEEAGGGRRRPEESATGHPYFSALKKKENERGCALSRFAGRRYR</sequence>
<dbReference type="AlphaFoldDB" id="A0AAN7GV23"/>
<reference evidence="2 3" key="1">
    <citation type="journal article" date="2023" name="Hortic Res">
        <title>Pangenome of water caltrop reveals structural variations and asymmetric subgenome divergence after allopolyploidization.</title>
        <authorList>
            <person name="Zhang X."/>
            <person name="Chen Y."/>
            <person name="Wang L."/>
            <person name="Yuan Y."/>
            <person name="Fang M."/>
            <person name="Shi L."/>
            <person name="Lu R."/>
            <person name="Comes H.P."/>
            <person name="Ma Y."/>
            <person name="Chen Y."/>
            <person name="Huang G."/>
            <person name="Zhou Y."/>
            <person name="Zheng Z."/>
            <person name="Qiu Y."/>
        </authorList>
    </citation>
    <scope>NUCLEOTIDE SEQUENCE [LARGE SCALE GENOMIC DNA]</scope>
    <source>
        <tissue evidence="2">Roots</tissue>
    </source>
</reference>
<feature type="region of interest" description="Disordered" evidence="1">
    <location>
        <begin position="64"/>
        <end position="86"/>
    </location>
</feature>
<evidence type="ECO:0000313" key="2">
    <source>
        <dbReference type="EMBL" id="KAK4749374.1"/>
    </source>
</evidence>
<protein>
    <submittedName>
        <fullName evidence="2">Uncharacterized protein</fullName>
    </submittedName>
</protein>
<evidence type="ECO:0000313" key="3">
    <source>
        <dbReference type="Proteomes" id="UP001345219"/>
    </source>
</evidence>